<protein>
    <submittedName>
        <fullName evidence="2">Uncharacterized protein</fullName>
    </submittedName>
</protein>
<feature type="region of interest" description="Disordered" evidence="1">
    <location>
        <begin position="1"/>
        <end position="57"/>
    </location>
</feature>
<organism evidence="2 3">
    <name type="scientific">Talaromyces amestolkiae</name>
    <dbReference type="NCBI Taxonomy" id="1196081"/>
    <lineage>
        <taxon>Eukaryota</taxon>
        <taxon>Fungi</taxon>
        <taxon>Dikarya</taxon>
        <taxon>Ascomycota</taxon>
        <taxon>Pezizomycotina</taxon>
        <taxon>Eurotiomycetes</taxon>
        <taxon>Eurotiomycetidae</taxon>
        <taxon>Eurotiales</taxon>
        <taxon>Trichocomaceae</taxon>
        <taxon>Talaromyces</taxon>
        <taxon>Talaromyces sect. Talaromyces</taxon>
    </lineage>
</organism>
<gene>
    <name evidence="2" type="ORF">BHQ10_007424</name>
</gene>
<keyword evidence="3" id="KW-1185">Reference proteome</keyword>
<reference evidence="2 3" key="1">
    <citation type="journal article" date="2017" name="Biotechnol. Biofuels">
        <title>Differential beta-glucosidase expression as a function of carbon source availability in Talaromyces amestolkiae: a genomic and proteomic approach.</title>
        <authorList>
            <person name="de Eugenio L.I."/>
            <person name="Mendez-Liter J.A."/>
            <person name="Nieto-Dominguez M."/>
            <person name="Alonso L."/>
            <person name="Gil-Munoz J."/>
            <person name="Barriuso J."/>
            <person name="Prieto A."/>
            <person name="Martinez M.J."/>
        </authorList>
    </citation>
    <scope>NUCLEOTIDE SEQUENCE [LARGE SCALE GENOMIC DNA]</scope>
    <source>
        <strain evidence="2 3">CIB</strain>
    </source>
</reference>
<feature type="compositionally biased region" description="Basic residues" evidence="1">
    <location>
        <begin position="1"/>
        <end position="10"/>
    </location>
</feature>
<evidence type="ECO:0000313" key="2">
    <source>
        <dbReference type="EMBL" id="RAO71412.1"/>
    </source>
</evidence>
<dbReference type="GeneID" id="63796639"/>
<dbReference type="Proteomes" id="UP000249363">
    <property type="component" value="Unassembled WGS sequence"/>
</dbReference>
<dbReference type="EMBL" id="MIKG01000015">
    <property type="protein sequence ID" value="RAO71412.1"/>
    <property type="molecule type" value="Genomic_DNA"/>
</dbReference>
<dbReference type="AlphaFoldDB" id="A0A364L6H8"/>
<evidence type="ECO:0000313" key="3">
    <source>
        <dbReference type="Proteomes" id="UP000249363"/>
    </source>
</evidence>
<dbReference type="RefSeq" id="XP_040735927.1">
    <property type="nucleotide sequence ID" value="XM_040880118.1"/>
</dbReference>
<evidence type="ECO:0000256" key="1">
    <source>
        <dbReference type="SAM" id="MobiDB-lite"/>
    </source>
</evidence>
<feature type="compositionally biased region" description="Acidic residues" evidence="1">
    <location>
        <begin position="308"/>
        <end position="326"/>
    </location>
</feature>
<feature type="compositionally biased region" description="Basic and acidic residues" evidence="1">
    <location>
        <begin position="294"/>
        <end position="307"/>
    </location>
</feature>
<comment type="caution">
    <text evidence="2">The sequence shown here is derived from an EMBL/GenBank/DDBJ whole genome shotgun (WGS) entry which is preliminary data.</text>
</comment>
<sequence>MTPKRPKKSGPKGGPATKKGKKGQVKQSSIENSSSKAPVVEQNQFIENQEDDSQDEGLFQKLLDQRLLDMDYPEDSDTEDEKSVSDRDKRLLSQLKKGMSIAQRREILSKLSPPAIYRSIKTLTDCAAATPAIASVQEMKKWCENSIFRPTVMYFLEGYLWPQQASNKSWGRGDDFSTILEIITAEAKNRTRNLTKDFSVDRSKWTATDWSASALQRIFEENEATPNGLWDGHNASNDRKYAVLYAIFTTFIRECSPSRLIDTWPSLSISPEKEKELRTKFPRLKDILDQRSGRWDAKMKERSKDGQFEEEDEDKEDENETFEETNEQSKTKDK</sequence>
<accession>A0A364L6H8</accession>
<proteinExistence type="predicted"/>
<feature type="region of interest" description="Disordered" evidence="1">
    <location>
        <begin position="294"/>
        <end position="334"/>
    </location>
</feature>
<feature type="compositionally biased region" description="Polar residues" evidence="1">
    <location>
        <begin position="30"/>
        <end position="47"/>
    </location>
</feature>
<name>A0A364L6H8_TALAM</name>